<dbReference type="GO" id="GO:0022904">
    <property type="term" value="P:respiratory electron transport chain"/>
    <property type="evidence" value="ECO:0007669"/>
    <property type="project" value="InterPro"/>
</dbReference>
<protein>
    <submittedName>
        <fullName evidence="3">Molybdopterin-binding protein</fullName>
    </submittedName>
</protein>
<evidence type="ECO:0000259" key="2">
    <source>
        <dbReference type="Pfam" id="PF00174"/>
    </source>
</evidence>
<keyword evidence="1" id="KW-0472">Membrane</keyword>
<dbReference type="Gene3D" id="3.90.420.10">
    <property type="entry name" value="Oxidoreductase, molybdopterin-binding domain"/>
    <property type="match status" value="1"/>
</dbReference>
<keyword evidence="4" id="KW-1185">Reference proteome</keyword>
<dbReference type="CDD" id="cd00321">
    <property type="entry name" value="SO_family_Moco"/>
    <property type="match status" value="1"/>
</dbReference>
<sequence length="389" mass="41213">MSGTRVTDVLTRLIDAVPTEKDFGSTARSRELSARVGTWLGVCFLVAFLTGVWSHLAQLPDPLLPLPTRPIWLYRLTQGLHIAAGTAAVPLLLVKLWSVFPQLFRRPPAQTRARLLDGAERLSIAVLVSSALFQLVTGLANSAQWYPWSFSFRSTHFALGWVAMGSLLVHIAVKLPVIRQAWLRPQDVPGPGVVSRRTLLRATWAAAGVAVVTSAVSGVPGVRRLSVLATRSGTGPGGIPINKTAAAAGVTHQATDPAFALAVTWNGTERHLSLADLRAMPQTTATLPIACVEGWSASGTWSGVRIADLLKLVGAPTGAAVLVESLQRGGASSHSRLPGNVAADSRAILALALASEPLSLDHGFPCRVIAPNRPGALQTKWVNRLEAQA</sequence>
<feature type="domain" description="Oxidoreductase molybdopterin-binding" evidence="2">
    <location>
        <begin position="259"/>
        <end position="388"/>
    </location>
</feature>
<dbReference type="SUPFAM" id="SSF56524">
    <property type="entry name" value="Oxidoreductase molybdopterin-binding domain"/>
    <property type="match status" value="1"/>
</dbReference>
<keyword evidence="1" id="KW-0812">Transmembrane</keyword>
<evidence type="ECO:0000256" key="1">
    <source>
        <dbReference type="SAM" id="Phobius"/>
    </source>
</evidence>
<keyword evidence="1" id="KW-1133">Transmembrane helix</keyword>
<dbReference type="AlphaFoldDB" id="A0A502D096"/>
<dbReference type="PANTHER" id="PTHR43032:SF2">
    <property type="entry name" value="BLL0505 PROTEIN"/>
    <property type="match status" value="1"/>
</dbReference>
<organism evidence="3 4">
    <name type="scientific">Pedococcus bigeumensis</name>
    <dbReference type="NCBI Taxonomy" id="433644"/>
    <lineage>
        <taxon>Bacteria</taxon>
        <taxon>Bacillati</taxon>
        <taxon>Actinomycetota</taxon>
        <taxon>Actinomycetes</taxon>
        <taxon>Micrococcales</taxon>
        <taxon>Intrasporangiaceae</taxon>
        <taxon>Pedococcus</taxon>
    </lineage>
</organism>
<evidence type="ECO:0000313" key="4">
    <source>
        <dbReference type="Proteomes" id="UP000317722"/>
    </source>
</evidence>
<gene>
    <name evidence="3" type="ORF">EAH86_07315</name>
</gene>
<dbReference type="InterPro" id="IPR036374">
    <property type="entry name" value="OxRdtase_Mopterin-bd_sf"/>
</dbReference>
<dbReference type="Pfam" id="PF00174">
    <property type="entry name" value="Oxidored_molyb"/>
    <property type="match status" value="1"/>
</dbReference>
<feature type="transmembrane region" description="Helical" evidence="1">
    <location>
        <begin position="36"/>
        <end position="56"/>
    </location>
</feature>
<dbReference type="RefSeq" id="WP_140738305.1">
    <property type="nucleotide sequence ID" value="NZ_RCZM01000002.1"/>
</dbReference>
<dbReference type="InterPro" id="IPR008335">
    <property type="entry name" value="Mopterin_OxRdtase_euk"/>
</dbReference>
<comment type="caution">
    <text evidence="3">The sequence shown here is derived from an EMBL/GenBank/DDBJ whole genome shotgun (WGS) entry which is preliminary data.</text>
</comment>
<dbReference type="GO" id="GO:0016020">
    <property type="term" value="C:membrane"/>
    <property type="evidence" value="ECO:0007669"/>
    <property type="project" value="InterPro"/>
</dbReference>
<dbReference type="InterPro" id="IPR000572">
    <property type="entry name" value="OxRdtase_Mopterin-bd_dom"/>
</dbReference>
<dbReference type="Proteomes" id="UP000317722">
    <property type="component" value="Unassembled WGS sequence"/>
</dbReference>
<dbReference type="EMBL" id="RCZM01000002">
    <property type="protein sequence ID" value="TPG18190.1"/>
    <property type="molecule type" value="Genomic_DNA"/>
</dbReference>
<reference evidence="3 4" key="1">
    <citation type="journal article" date="2019" name="Environ. Microbiol.">
        <title>Species interactions and distinct microbial communities in high Arctic permafrost affected cryosols are associated with the CH4 and CO2 gas fluxes.</title>
        <authorList>
            <person name="Altshuler I."/>
            <person name="Hamel J."/>
            <person name="Turney S."/>
            <person name="Magnuson E."/>
            <person name="Levesque R."/>
            <person name="Greer C."/>
            <person name="Whyte L.G."/>
        </authorList>
    </citation>
    <scope>NUCLEOTIDE SEQUENCE [LARGE SCALE GENOMIC DNA]</scope>
    <source>
        <strain evidence="3 4">S9.3A</strain>
    </source>
</reference>
<name>A0A502D096_9MICO</name>
<feature type="transmembrane region" description="Helical" evidence="1">
    <location>
        <begin position="76"/>
        <end position="100"/>
    </location>
</feature>
<dbReference type="PANTHER" id="PTHR43032">
    <property type="entry name" value="PROTEIN-METHIONINE-SULFOXIDE REDUCTASE"/>
    <property type="match status" value="1"/>
</dbReference>
<dbReference type="OrthoDB" id="5241952at2"/>
<dbReference type="GO" id="GO:0016491">
    <property type="term" value="F:oxidoreductase activity"/>
    <property type="evidence" value="ECO:0007669"/>
    <property type="project" value="InterPro"/>
</dbReference>
<proteinExistence type="predicted"/>
<dbReference type="SUPFAM" id="SSF81342">
    <property type="entry name" value="Transmembrane di-heme cytochromes"/>
    <property type="match status" value="1"/>
</dbReference>
<accession>A0A502D096</accession>
<feature type="transmembrane region" description="Helical" evidence="1">
    <location>
        <begin position="121"/>
        <end position="146"/>
    </location>
</feature>
<evidence type="ECO:0000313" key="3">
    <source>
        <dbReference type="EMBL" id="TPG18190.1"/>
    </source>
</evidence>
<dbReference type="InterPro" id="IPR016174">
    <property type="entry name" value="Di-haem_cyt_TM"/>
</dbReference>
<dbReference type="PRINTS" id="PR00407">
    <property type="entry name" value="EUMOPTERIN"/>
</dbReference>
<feature type="transmembrane region" description="Helical" evidence="1">
    <location>
        <begin position="158"/>
        <end position="178"/>
    </location>
</feature>
<feature type="transmembrane region" description="Helical" evidence="1">
    <location>
        <begin position="199"/>
        <end position="222"/>
    </location>
</feature>